<sequence length="377" mass="41911">MGSCLSGASSAPSSQNNTHYYYESPYKFYNNNTHDSNPELRLHRIPERIFLNGSSPYSSLFSKQGSKGINQDAMLLWENFGSMDDCVFCGVFDGHGQYGHVVAKKVRDAFPLKIMNEWNSHRGGDGNKNNDNNNNNKNYNHFKMMRESFVKASKSMDRELKQQHSMDSYGSGTTAVNLIKKGQELVIANVGDSRAVLGTRDPDGSLIALQLTTDLKPNLPREAERIMMCKGRVFALENEGIARLWLPNVDSPGLAMARAFGDFCLKDFGLISIPEVSYRRLTDQDQFVVLATDGIWDVMSNEQVVNIVASAPRSSAAKLLVESAVQAWRTKLPSSKPDDCSAICLFFHPQGNSSPNTNTSIVTGSRESTYKTKQKHQ</sequence>
<gene>
    <name evidence="1" type="ORF">MILVUS5_LOCUS29003</name>
</gene>
<comment type="caution">
    <text evidence="1">The sequence shown here is derived from an EMBL/GenBank/DDBJ whole genome shotgun (WGS) entry which is preliminary data.</text>
</comment>
<protein>
    <submittedName>
        <fullName evidence="1">Uncharacterized protein</fullName>
    </submittedName>
</protein>
<name>A0ACB0L4M7_TRIPR</name>
<accession>A0ACB0L4M7</accession>
<evidence type="ECO:0000313" key="1">
    <source>
        <dbReference type="EMBL" id="CAJ2663608.1"/>
    </source>
</evidence>
<proteinExistence type="predicted"/>
<evidence type="ECO:0000313" key="2">
    <source>
        <dbReference type="Proteomes" id="UP001177021"/>
    </source>
</evidence>
<dbReference type="Proteomes" id="UP001177021">
    <property type="component" value="Unassembled WGS sequence"/>
</dbReference>
<organism evidence="1 2">
    <name type="scientific">Trifolium pratense</name>
    <name type="common">Red clover</name>
    <dbReference type="NCBI Taxonomy" id="57577"/>
    <lineage>
        <taxon>Eukaryota</taxon>
        <taxon>Viridiplantae</taxon>
        <taxon>Streptophyta</taxon>
        <taxon>Embryophyta</taxon>
        <taxon>Tracheophyta</taxon>
        <taxon>Spermatophyta</taxon>
        <taxon>Magnoliopsida</taxon>
        <taxon>eudicotyledons</taxon>
        <taxon>Gunneridae</taxon>
        <taxon>Pentapetalae</taxon>
        <taxon>rosids</taxon>
        <taxon>fabids</taxon>
        <taxon>Fabales</taxon>
        <taxon>Fabaceae</taxon>
        <taxon>Papilionoideae</taxon>
        <taxon>50 kb inversion clade</taxon>
        <taxon>NPAAA clade</taxon>
        <taxon>Hologalegina</taxon>
        <taxon>IRL clade</taxon>
        <taxon>Trifolieae</taxon>
        <taxon>Trifolium</taxon>
    </lineage>
</organism>
<dbReference type="EMBL" id="CASHSV030000409">
    <property type="protein sequence ID" value="CAJ2663608.1"/>
    <property type="molecule type" value="Genomic_DNA"/>
</dbReference>
<reference evidence="1" key="1">
    <citation type="submission" date="2023-10" db="EMBL/GenBank/DDBJ databases">
        <authorList>
            <person name="Rodriguez Cubillos JULIANA M."/>
            <person name="De Vega J."/>
        </authorList>
    </citation>
    <scope>NUCLEOTIDE SEQUENCE</scope>
</reference>
<keyword evidence="2" id="KW-1185">Reference proteome</keyword>